<feature type="region of interest" description="Disordered" evidence="2">
    <location>
        <begin position="568"/>
        <end position="598"/>
    </location>
</feature>
<dbReference type="GeneID" id="101891262"/>
<dbReference type="Gene3D" id="2.80.10.50">
    <property type="match status" value="1"/>
</dbReference>
<feature type="compositionally biased region" description="Acidic residues" evidence="2">
    <location>
        <begin position="623"/>
        <end position="641"/>
    </location>
</feature>
<evidence type="ECO:0000313" key="4">
    <source>
        <dbReference type="RefSeq" id="XP_058982240.1"/>
    </source>
</evidence>
<feature type="region of interest" description="Disordered" evidence="2">
    <location>
        <begin position="611"/>
        <end position="641"/>
    </location>
</feature>
<feature type="compositionally biased region" description="Basic residues" evidence="2">
    <location>
        <begin position="278"/>
        <end position="301"/>
    </location>
</feature>
<feature type="compositionally biased region" description="Low complexity" evidence="2">
    <location>
        <begin position="799"/>
        <end position="820"/>
    </location>
</feature>
<feature type="compositionally biased region" description="Low complexity" evidence="2">
    <location>
        <begin position="328"/>
        <end position="371"/>
    </location>
</feature>
<feature type="compositionally biased region" description="Acidic residues" evidence="2">
    <location>
        <begin position="451"/>
        <end position="460"/>
    </location>
</feature>
<accession>A0ABM3V8X7</accession>
<feature type="region of interest" description="Disordered" evidence="2">
    <location>
        <begin position="168"/>
        <end position="260"/>
    </location>
</feature>
<dbReference type="Proteomes" id="UP001652621">
    <property type="component" value="Unplaced"/>
</dbReference>
<reference evidence="4" key="1">
    <citation type="submission" date="2025-08" db="UniProtKB">
        <authorList>
            <consortium name="RefSeq"/>
        </authorList>
    </citation>
    <scope>IDENTIFICATION</scope>
    <source>
        <strain evidence="4">Aabys</strain>
        <tissue evidence="4">Whole body</tissue>
    </source>
</reference>
<gene>
    <name evidence="4" type="primary">LOC101891262</name>
</gene>
<keyword evidence="3" id="KW-1185">Reference proteome</keyword>
<feature type="region of interest" description="Disordered" evidence="2">
    <location>
        <begin position="725"/>
        <end position="755"/>
    </location>
</feature>
<feature type="compositionally biased region" description="Low complexity" evidence="2">
    <location>
        <begin position="509"/>
        <end position="519"/>
    </location>
</feature>
<feature type="compositionally biased region" description="Gly residues" evidence="2">
    <location>
        <begin position="187"/>
        <end position="197"/>
    </location>
</feature>
<comment type="similarity">
    <text evidence="1">Belongs to the heparin-binding growth factors family.</text>
</comment>
<feature type="compositionally biased region" description="Low complexity" evidence="2">
    <location>
        <begin position="725"/>
        <end position="747"/>
    </location>
</feature>
<feature type="region of interest" description="Disordered" evidence="2">
    <location>
        <begin position="796"/>
        <end position="826"/>
    </location>
</feature>
<dbReference type="Pfam" id="PF00167">
    <property type="entry name" value="FGF"/>
    <property type="match status" value="1"/>
</dbReference>
<feature type="compositionally biased region" description="Polar residues" evidence="2">
    <location>
        <begin position="428"/>
        <end position="440"/>
    </location>
</feature>
<feature type="region of interest" description="Disordered" evidence="2">
    <location>
        <begin position="272"/>
        <end position="461"/>
    </location>
</feature>
<evidence type="ECO:0000313" key="3">
    <source>
        <dbReference type="Proteomes" id="UP001652621"/>
    </source>
</evidence>
<feature type="compositionally biased region" description="Basic residues" evidence="2">
    <location>
        <begin position="308"/>
        <end position="326"/>
    </location>
</feature>
<dbReference type="SUPFAM" id="SSF50353">
    <property type="entry name" value="Cytokine"/>
    <property type="match status" value="1"/>
</dbReference>
<dbReference type="InterPro" id="IPR002209">
    <property type="entry name" value="Fibroblast_GF_fam"/>
</dbReference>
<proteinExistence type="inferred from homology"/>
<organism evidence="3 4">
    <name type="scientific">Musca domestica</name>
    <name type="common">House fly</name>
    <dbReference type="NCBI Taxonomy" id="7370"/>
    <lineage>
        <taxon>Eukaryota</taxon>
        <taxon>Metazoa</taxon>
        <taxon>Ecdysozoa</taxon>
        <taxon>Arthropoda</taxon>
        <taxon>Hexapoda</taxon>
        <taxon>Insecta</taxon>
        <taxon>Pterygota</taxon>
        <taxon>Neoptera</taxon>
        <taxon>Endopterygota</taxon>
        <taxon>Diptera</taxon>
        <taxon>Brachycera</taxon>
        <taxon>Muscomorpha</taxon>
        <taxon>Muscoidea</taxon>
        <taxon>Muscidae</taxon>
        <taxon>Musca</taxon>
    </lineage>
</organism>
<name>A0ABM3V8X7_MUSDO</name>
<feature type="compositionally biased region" description="Low complexity" evidence="2">
    <location>
        <begin position="387"/>
        <end position="396"/>
    </location>
</feature>
<evidence type="ECO:0000256" key="1">
    <source>
        <dbReference type="ARBA" id="ARBA00007936"/>
    </source>
</evidence>
<dbReference type="CDD" id="cd23307">
    <property type="entry name" value="beta-trefoil_FGF8-like"/>
    <property type="match status" value="1"/>
</dbReference>
<feature type="compositionally biased region" description="Basic residues" evidence="2">
    <location>
        <begin position="409"/>
        <end position="426"/>
    </location>
</feature>
<dbReference type="InterPro" id="IPR008996">
    <property type="entry name" value="IL1/FGF"/>
</dbReference>
<evidence type="ECO:0000256" key="2">
    <source>
        <dbReference type="SAM" id="MobiDB-lite"/>
    </source>
</evidence>
<dbReference type="RefSeq" id="XP_058982240.1">
    <property type="nucleotide sequence ID" value="XM_059126257.1"/>
</dbReference>
<protein>
    <submittedName>
        <fullName evidence="4">Uncharacterized protein LOC101891262 isoform X1</fullName>
    </submittedName>
</protein>
<feature type="compositionally biased region" description="Basic and acidic residues" evidence="2">
    <location>
        <begin position="589"/>
        <end position="598"/>
    </location>
</feature>
<feature type="region of interest" description="Disordered" evidence="2">
    <location>
        <begin position="507"/>
        <end position="526"/>
    </location>
</feature>
<sequence>MLPQLTVYAKIIYLLMVVISGALCTVEDYVIMSQCAHNKAIYLAAEGTVSVTDISQTQNITIVGRPDFVNEDFKIALYAKETQRYLCFNDHWKLVGMKELQDTCYFNEAIVHGYFVFSSVVDRRRRIGFTQRGRAVGPKKVVNDACYMFTKIPTDQFFHQHNQFFQQQQRVRATTARAPQSEEHLGSGMGRGSGSGSGRPNRHRNQHRNEDSSNRQQQHGKKSKLHSSGAGQGTRKRQHQQQRLQQMRGGGDSKNSTYLSSSRQHNVELGQYGAHNNHSGKHHNHSQPQYSHHHAARHHHSSSSNDSRRHHHYEQKQKSRAHHNRMRTSPSTAAATTTTSTTSTTLMSTMPSKSSMAPNSTTRTTTIASTSLADVPPVPSEQGTFPTSSTSTTTTTMASHHDSLSTSMGHKHKGRRRKAHRKHGLHKSQTQSQGSNTQHDISPESSAATEETAEEDEDLTTDFSTWPQLELTSAQDFPGSVKPTSASLPSWETWYPSSVSTATFEQESSSDYAFSSISSKEPKEEGYKKLGVSVSSPLPLNYDISPGTMSLPYPAPTTTTAAFPASSLVRQEDPPKSNDLLPQNTSKQTEAKEQQQRLEDEMNNEFKLHLAGNTSSSSLNQSEEQDSSSEEVEETSAPDDNEDEAIASTMASKLSDVPELTVTSTNNLMTDYIYATRTVPLTGNHKVSRHRHSHEPARHPHNAMQHHKDKLALQQKIRLENGLITTPNTSTTTTTTASSFAANPSTSQATLGANSKHVPQSLNTFSDLESSLPEITANTLSSTTTRLITAMPTLATAMSPSSSSSTPSSSTITSPSQTTTRKTLRKSTQKLLATPFHQLTYVRNEAGEIDIDSLDNISMYPDLEDNENVNGDGEMQPHHRTTSRFTMISGYHHQQQQQHHPSTAAATSALPESIRIAKIKINRERKRMLRLRNIGGYNA</sequence>